<sequence>MTQSSMIDRPVLNALLDQFGTADGTGAGRRAQFVNDFINMWETRSYRLMRALGKGDFDDADVVLLSIRSSGTMLGASTLEAIAGMVHAAVKRHDLPGSMAHLARLHEVGDATCRELSLMIEGE</sequence>
<proteinExistence type="predicted"/>
<protein>
    <recommendedName>
        <fullName evidence="3">Hpt domain-containing protein</fullName>
    </recommendedName>
</protein>
<comment type="caution">
    <text evidence="1">The sequence shown here is derived from an EMBL/GenBank/DDBJ whole genome shotgun (WGS) entry which is preliminary data.</text>
</comment>
<reference evidence="1 2" key="1">
    <citation type="submission" date="2021-01" db="EMBL/GenBank/DDBJ databases">
        <title>Sequencing the genomes of 1000 actinobacteria strains.</title>
        <authorList>
            <person name="Klenk H.-P."/>
        </authorList>
    </citation>
    <scope>NUCLEOTIDE SEQUENCE [LARGE SCALE GENOMIC DNA]</scope>
    <source>
        <strain evidence="1 2">DSM 13057</strain>
    </source>
</reference>
<name>A0ABS2L8K9_9MICO</name>
<accession>A0ABS2L8K9</accession>
<dbReference type="InterPro" id="IPR036641">
    <property type="entry name" value="HPT_dom_sf"/>
</dbReference>
<dbReference type="SUPFAM" id="SSF47226">
    <property type="entry name" value="Histidine-containing phosphotransfer domain, HPT domain"/>
    <property type="match status" value="1"/>
</dbReference>
<gene>
    <name evidence="1" type="ORF">JOE66_003072</name>
</gene>
<dbReference type="Proteomes" id="UP000776164">
    <property type="component" value="Unassembled WGS sequence"/>
</dbReference>
<evidence type="ECO:0000313" key="2">
    <source>
        <dbReference type="Proteomes" id="UP000776164"/>
    </source>
</evidence>
<dbReference type="Gene3D" id="1.20.120.160">
    <property type="entry name" value="HPT domain"/>
    <property type="match status" value="1"/>
</dbReference>
<dbReference type="EMBL" id="JAFBBU010000001">
    <property type="protein sequence ID" value="MBM7473438.1"/>
    <property type="molecule type" value="Genomic_DNA"/>
</dbReference>
<dbReference type="RefSeq" id="WP_205110926.1">
    <property type="nucleotide sequence ID" value="NZ_BAAAHT010000001.1"/>
</dbReference>
<keyword evidence="2" id="KW-1185">Reference proteome</keyword>
<evidence type="ECO:0008006" key="3">
    <source>
        <dbReference type="Google" id="ProtNLM"/>
    </source>
</evidence>
<organism evidence="1 2">
    <name type="scientific">Subtercola frigoramans</name>
    <dbReference type="NCBI Taxonomy" id="120298"/>
    <lineage>
        <taxon>Bacteria</taxon>
        <taxon>Bacillati</taxon>
        <taxon>Actinomycetota</taxon>
        <taxon>Actinomycetes</taxon>
        <taxon>Micrococcales</taxon>
        <taxon>Microbacteriaceae</taxon>
        <taxon>Subtercola</taxon>
    </lineage>
</organism>
<evidence type="ECO:0000313" key="1">
    <source>
        <dbReference type="EMBL" id="MBM7473438.1"/>
    </source>
</evidence>